<dbReference type="SMART" id="SM00186">
    <property type="entry name" value="FBG"/>
    <property type="match status" value="1"/>
</dbReference>
<dbReference type="Pfam" id="PF00147">
    <property type="entry name" value="Fibrinogen_C"/>
    <property type="match status" value="1"/>
</dbReference>
<dbReference type="InterPro" id="IPR050373">
    <property type="entry name" value="Fibrinogen_C-term_domain"/>
</dbReference>
<feature type="signal peptide" evidence="1">
    <location>
        <begin position="1"/>
        <end position="19"/>
    </location>
</feature>
<dbReference type="InterPro" id="IPR014716">
    <property type="entry name" value="Fibrinogen_a/b/g_C_1"/>
</dbReference>
<dbReference type="InterPro" id="IPR036056">
    <property type="entry name" value="Fibrinogen-like_C"/>
</dbReference>
<feature type="chain" id="PRO_5041972191" description="Fibrinogen C-terminal domain-containing protein" evidence="1">
    <location>
        <begin position="20"/>
        <end position="266"/>
    </location>
</feature>
<sequence>MTRPATVFVLLLFPATAFAGCLFEKYKGRPVDLRTGDILGSPVGNSLTRCEEYCLESDKNCQGVDVIPVCEICYPIPGVLASVVNLELPSGKQLPALAKNGWIFLLRRMDGSEIFTDKIWNDYKNGFGQLQGEFWFGNEWTHILTTNASYRVRFDLVSDDGRWAYAEYSTFWIGPESDYYRLNVNGYSGNATDGLSSGERYVTLDGMAFTTLDQDHDRFSDGLCGQGGWWYNYCGYVRLTLDYNESVMWVPFSYHNIYVDMKIKLN</sequence>
<gene>
    <name evidence="3" type="ORF">LSH36_93g03053</name>
</gene>
<protein>
    <recommendedName>
        <fullName evidence="2">Fibrinogen C-terminal domain-containing protein</fullName>
    </recommendedName>
</protein>
<dbReference type="AlphaFoldDB" id="A0AAD9K0P1"/>
<dbReference type="PROSITE" id="PS51257">
    <property type="entry name" value="PROKAR_LIPOPROTEIN"/>
    <property type="match status" value="1"/>
</dbReference>
<organism evidence="3 4">
    <name type="scientific">Paralvinella palmiformis</name>
    <dbReference type="NCBI Taxonomy" id="53620"/>
    <lineage>
        <taxon>Eukaryota</taxon>
        <taxon>Metazoa</taxon>
        <taxon>Spiralia</taxon>
        <taxon>Lophotrochozoa</taxon>
        <taxon>Annelida</taxon>
        <taxon>Polychaeta</taxon>
        <taxon>Sedentaria</taxon>
        <taxon>Canalipalpata</taxon>
        <taxon>Terebellida</taxon>
        <taxon>Terebelliformia</taxon>
        <taxon>Alvinellidae</taxon>
        <taxon>Paralvinella</taxon>
    </lineage>
</organism>
<evidence type="ECO:0000313" key="3">
    <source>
        <dbReference type="EMBL" id="KAK2162702.1"/>
    </source>
</evidence>
<evidence type="ECO:0000313" key="4">
    <source>
        <dbReference type="Proteomes" id="UP001208570"/>
    </source>
</evidence>
<dbReference type="Proteomes" id="UP001208570">
    <property type="component" value="Unassembled WGS sequence"/>
</dbReference>
<evidence type="ECO:0000256" key="1">
    <source>
        <dbReference type="SAM" id="SignalP"/>
    </source>
</evidence>
<comment type="caution">
    <text evidence="3">The sequence shown here is derived from an EMBL/GenBank/DDBJ whole genome shotgun (WGS) entry which is preliminary data.</text>
</comment>
<dbReference type="EMBL" id="JAODUP010000093">
    <property type="protein sequence ID" value="KAK2162702.1"/>
    <property type="molecule type" value="Genomic_DNA"/>
</dbReference>
<accession>A0AAD9K0P1</accession>
<feature type="domain" description="Fibrinogen C-terminal" evidence="2">
    <location>
        <begin position="61"/>
        <end position="266"/>
    </location>
</feature>
<proteinExistence type="predicted"/>
<keyword evidence="1" id="KW-0732">Signal</keyword>
<keyword evidence="4" id="KW-1185">Reference proteome</keyword>
<dbReference type="InterPro" id="IPR002181">
    <property type="entry name" value="Fibrinogen_a/b/g_C_dom"/>
</dbReference>
<dbReference type="SUPFAM" id="SSF56496">
    <property type="entry name" value="Fibrinogen C-terminal domain-like"/>
    <property type="match status" value="1"/>
</dbReference>
<dbReference type="GO" id="GO:0005615">
    <property type="term" value="C:extracellular space"/>
    <property type="evidence" value="ECO:0007669"/>
    <property type="project" value="TreeGrafter"/>
</dbReference>
<dbReference type="PANTHER" id="PTHR19143">
    <property type="entry name" value="FIBRINOGEN/TENASCIN/ANGIOPOEITIN"/>
    <property type="match status" value="1"/>
</dbReference>
<name>A0AAD9K0P1_9ANNE</name>
<evidence type="ECO:0000259" key="2">
    <source>
        <dbReference type="PROSITE" id="PS51406"/>
    </source>
</evidence>
<dbReference type="PROSITE" id="PS51406">
    <property type="entry name" value="FIBRINOGEN_C_2"/>
    <property type="match status" value="1"/>
</dbReference>
<dbReference type="Gene3D" id="3.90.215.10">
    <property type="entry name" value="Gamma Fibrinogen, chain A, domain 1"/>
    <property type="match status" value="1"/>
</dbReference>
<reference evidence="3" key="1">
    <citation type="journal article" date="2023" name="Mol. Biol. Evol.">
        <title>Third-Generation Sequencing Reveals the Adaptive Role of the Epigenome in Three Deep-Sea Polychaetes.</title>
        <authorList>
            <person name="Perez M."/>
            <person name="Aroh O."/>
            <person name="Sun Y."/>
            <person name="Lan Y."/>
            <person name="Juniper S.K."/>
            <person name="Young C.R."/>
            <person name="Angers B."/>
            <person name="Qian P.Y."/>
        </authorList>
    </citation>
    <scope>NUCLEOTIDE SEQUENCE</scope>
    <source>
        <strain evidence="3">P08H-3</strain>
    </source>
</reference>